<keyword evidence="1" id="KW-0175">Coiled coil</keyword>
<evidence type="ECO:0000313" key="4">
    <source>
        <dbReference type="Proteomes" id="UP001178507"/>
    </source>
</evidence>
<sequence length="525" mass="60179">MSNWRAVPRVSERSSWARGPRRGEGGRGYGGDIYGALSPGLREQAEGSVEELVNKMEGWSMELQRHCAEDWNQFASILIQCLSGESKKDASQQQFQVAWHGADCLSGVSGREGQAPPSSAATDFHRRRRPMLQIVTAGLEAQDAEIERLRTQLEQMSVRASRKRSQSQDLFTASRLRSVEAAAEEAQRRHAAAIASTAQAKDHLAERMEQLVGAECRRSEHQRLLGERRAQKVAAAAGLAALQQQQEEVLQGVVSARQSLLKAEQVWEQHAEEEIQGRWRVQSLLQEEEARLEAIAPKYRRQLQESQAQVICQPEMREEHAEQVVEKLGRDLPWETESELQQQRRLQELWRRELSETEHEMWAAQRHCRDQQRKMTLALASCRRRVETEEVQARAAPSPLVAELEEAQLQFHKIQDKMRQQATKQKVNDAFKVPVFQQRRTTVNEKNREWHELAALLRRCDALRAQEAKQQQSLREVQEQREALAAELSEQKRQVALAGQRRSAAAHGAERLRREHAWLTQECQE</sequence>
<feature type="coiled-coil region" evidence="1">
    <location>
        <begin position="139"/>
        <end position="196"/>
    </location>
</feature>
<evidence type="ECO:0000256" key="1">
    <source>
        <dbReference type="SAM" id="Coils"/>
    </source>
</evidence>
<dbReference type="AlphaFoldDB" id="A0AA36N789"/>
<feature type="region of interest" description="Disordered" evidence="2">
    <location>
        <begin position="1"/>
        <end position="30"/>
    </location>
</feature>
<protein>
    <submittedName>
        <fullName evidence="3">Uncharacterized protein</fullName>
    </submittedName>
</protein>
<gene>
    <name evidence="3" type="ORF">EVOR1521_LOCUS17977</name>
</gene>
<evidence type="ECO:0000256" key="2">
    <source>
        <dbReference type="SAM" id="MobiDB-lite"/>
    </source>
</evidence>
<reference evidence="3" key="1">
    <citation type="submission" date="2023-08" db="EMBL/GenBank/DDBJ databases">
        <authorList>
            <person name="Chen Y."/>
            <person name="Shah S."/>
            <person name="Dougan E. K."/>
            <person name="Thang M."/>
            <person name="Chan C."/>
        </authorList>
    </citation>
    <scope>NUCLEOTIDE SEQUENCE</scope>
</reference>
<organism evidence="3 4">
    <name type="scientific">Effrenium voratum</name>
    <dbReference type="NCBI Taxonomy" id="2562239"/>
    <lineage>
        <taxon>Eukaryota</taxon>
        <taxon>Sar</taxon>
        <taxon>Alveolata</taxon>
        <taxon>Dinophyceae</taxon>
        <taxon>Suessiales</taxon>
        <taxon>Symbiodiniaceae</taxon>
        <taxon>Effrenium</taxon>
    </lineage>
</organism>
<accession>A0AA36N789</accession>
<evidence type="ECO:0000313" key="3">
    <source>
        <dbReference type="EMBL" id="CAJ1393026.1"/>
    </source>
</evidence>
<dbReference type="EMBL" id="CAUJNA010002458">
    <property type="protein sequence ID" value="CAJ1393026.1"/>
    <property type="molecule type" value="Genomic_DNA"/>
</dbReference>
<proteinExistence type="predicted"/>
<comment type="caution">
    <text evidence="3">The sequence shown here is derived from an EMBL/GenBank/DDBJ whole genome shotgun (WGS) entry which is preliminary data.</text>
</comment>
<feature type="coiled-coil region" evidence="1">
    <location>
        <begin position="460"/>
        <end position="494"/>
    </location>
</feature>
<dbReference type="Proteomes" id="UP001178507">
    <property type="component" value="Unassembled WGS sequence"/>
</dbReference>
<name>A0AA36N789_9DINO</name>
<keyword evidence="4" id="KW-1185">Reference proteome</keyword>